<dbReference type="SMART" id="SM01349">
    <property type="entry name" value="TOG"/>
    <property type="match status" value="1"/>
</dbReference>
<feature type="region of interest" description="Disordered" evidence="1">
    <location>
        <begin position="496"/>
        <end position="520"/>
    </location>
</feature>
<dbReference type="Gene3D" id="1.25.10.10">
    <property type="entry name" value="Leucine-rich Repeat Variant"/>
    <property type="match status" value="1"/>
</dbReference>
<name>A0A7R9UDW2_9STRA</name>
<dbReference type="PANTHER" id="PTHR13958:SF3">
    <property type="entry name" value="CAP-GLY DOMAIN-CONTAINING PROTEIN-RELATED"/>
    <property type="match status" value="1"/>
</dbReference>
<dbReference type="InterPro" id="IPR028750">
    <property type="entry name" value="CEP350/CC187"/>
</dbReference>
<dbReference type="SMART" id="SM01052">
    <property type="entry name" value="CAP_GLY"/>
    <property type="match status" value="1"/>
</dbReference>
<dbReference type="InterPro" id="IPR034085">
    <property type="entry name" value="TOG"/>
</dbReference>
<evidence type="ECO:0000256" key="1">
    <source>
        <dbReference type="SAM" id="MobiDB-lite"/>
    </source>
</evidence>
<dbReference type="GO" id="GO:0005813">
    <property type="term" value="C:centrosome"/>
    <property type="evidence" value="ECO:0007669"/>
    <property type="project" value="InterPro"/>
</dbReference>
<dbReference type="AlphaFoldDB" id="A0A7R9UDW2"/>
<dbReference type="GO" id="GO:0034453">
    <property type="term" value="P:microtubule anchoring"/>
    <property type="evidence" value="ECO:0007669"/>
    <property type="project" value="InterPro"/>
</dbReference>
<dbReference type="SUPFAM" id="SSF48371">
    <property type="entry name" value="ARM repeat"/>
    <property type="match status" value="1"/>
</dbReference>
<protein>
    <recommendedName>
        <fullName evidence="2">CAP-Gly domain-containing protein</fullName>
    </recommendedName>
</protein>
<dbReference type="SUPFAM" id="SSF74924">
    <property type="entry name" value="Cap-Gly domain"/>
    <property type="match status" value="1"/>
</dbReference>
<dbReference type="Pfam" id="PF12348">
    <property type="entry name" value="CLASP_N"/>
    <property type="match status" value="1"/>
</dbReference>
<evidence type="ECO:0000313" key="3">
    <source>
        <dbReference type="EMBL" id="CAD8263063.1"/>
    </source>
</evidence>
<dbReference type="InterPro" id="IPR011989">
    <property type="entry name" value="ARM-like"/>
</dbReference>
<proteinExistence type="predicted"/>
<dbReference type="InterPro" id="IPR016024">
    <property type="entry name" value="ARM-type_fold"/>
</dbReference>
<evidence type="ECO:0000259" key="2">
    <source>
        <dbReference type="PROSITE" id="PS50245"/>
    </source>
</evidence>
<dbReference type="PROSITE" id="PS00845">
    <property type="entry name" value="CAP_GLY_1"/>
    <property type="match status" value="1"/>
</dbReference>
<organism evidence="3">
    <name type="scientific">Pinguiococcus pyrenoidosus</name>
    <dbReference type="NCBI Taxonomy" id="172671"/>
    <lineage>
        <taxon>Eukaryota</taxon>
        <taxon>Sar</taxon>
        <taxon>Stramenopiles</taxon>
        <taxon>Ochrophyta</taxon>
        <taxon>Pinguiophyceae</taxon>
        <taxon>Pinguiochrysidales</taxon>
        <taxon>Pinguiochrysidaceae</taxon>
        <taxon>Pinguiococcus</taxon>
    </lineage>
</organism>
<dbReference type="PANTHER" id="PTHR13958">
    <property type="entry name" value="CENTROSOME-ASSOCIATED PROTEIN 350"/>
    <property type="match status" value="1"/>
</dbReference>
<dbReference type="InterPro" id="IPR024395">
    <property type="entry name" value="CLASP_N_dom"/>
</dbReference>
<dbReference type="Pfam" id="PF01302">
    <property type="entry name" value="CAP_GLY"/>
    <property type="match status" value="1"/>
</dbReference>
<accession>A0A7R9UDW2</accession>
<feature type="region of interest" description="Disordered" evidence="1">
    <location>
        <begin position="240"/>
        <end position="323"/>
    </location>
</feature>
<reference evidence="3" key="1">
    <citation type="submission" date="2021-01" db="EMBL/GenBank/DDBJ databases">
        <authorList>
            <person name="Corre E."/>
            <person name="Pelletier E."/>
            <person name="Niang G."/>
            <person name="Scheremetjew M."/>
            <person name="Finn R."/>
            <person name="Kale V."/>
            <person name="Holt S."/>
            <person name="Cochrane G."/>
            <person name="Meng A."/>
            <person name="Brown T."/>
            <person name="Cohen L."/>
        </authorList>
    </citation>
    <scope>NUCLEOTIDE SEQUENCE</scope>
    <source>
        <strain evidence="3">CCMP2078</strain>
    </source>
</reference>
<dbReference type="PROSITE" id="PS50245">
    <property type="entry name" value="CAP_GLY_2"/>
    <property type="match status" value="1"/>
</dbReference>
<dbReference type="Gene3D" id="2.30.30.190">
    <property type="entry name" value="CAP Gly-rich-like domain"/>
    <property type="match status" value="1"/>
</dbReference>
<dbReference type="EMBL" id="HBEA01016466">
    <property type="protein sequence ID" value="CAD8263063.1"/>
    <property type="molecule type" value="Transcribed_RNA"/>
</dbReference>
<dbReference type="InterPro" id="IPR036859">
    <property type="entry name" value="CAP-Gly_dom_sf"/>
</dbReference>
<feature type="compositionally biased region" description="Polar residues" evidence="1">
    <location>
        <begin position="255"/>
        <end position="277"/>
    </location>
</feature>
<dbReference type="InterPro" id="IPR000938">
    <property type="entry name" value="CAP-Gly_domain"/>
</dbReference>
<feature type="domain" description="CAP-Gly" evidence="2">
    <location>
        <begin position="357"/>
        <end position="399"/>
    </location>
</feature>
<dbReference type="GO" id="GO:0008017">
    <property type="term" value="F:microtubule binding"/>
    <property type="evidence" value="ECO:0007669"/>
    <property type="project" value="InterPro"/>
</dbReference>
<feature type="compositionally biased region" description="Basic and acidic residues" evidence="1">
    <location>
        <begin position="505"/>
        <end position="520"/>
    </location>
</feature>
<gene>
    <name evidence="3" type="ORF">PPYR1160_LOCUS12565</name>
</gene>
<sequence length="520" mass="57058">MAAFADVSRLLSACEDVAQEILSNEDEWEKRDAAVLRLSEAFQGAEDVAEASADDLKSLWRVLKEPLKCVVTDLRSELVRDACAALEVLAAVTRDGFRPLLRDLMTHLVQNLANGNKLIARHSDESLQVLLHECRWRGAIQLLSEKLIQSRSKPQRESCAGLLDVILAEWPAKLLTSNPDVLQAAAAAVVAGVSDASEVVRRQSRKNFLSFYRKSSECQRKAEELLVDMEPRLVKQLRAALAGEPAETPRVRRGSVSNTRDTSMDQSFSRESITSPGTMAESHDEIQAPTEAGTASPTRSISRSESSDTKLTPAKHTKASSATSLAEELDDLPFNLGDQVVVKSLKPPNVGSVRFIGETSFASGIWVGIALPHPSGKNNGTVQGEKYFECEDKHGLFVRPKNIELAWEPGDGDMKLAADEELANDPEAEERLRQASQRVVEFCRCYVKDVLLDMQSLIDAVDKCSVGMDAEKQSMGSGRDAKEALDDLVDALSRTMSKVAPSQRDANEVMRLSREDLEPS</sequence>